<sequence length="99" mass="11310">MFILGNFLSATAQILKIVLELYMWIMIIRALLSWVNPDPYNPIVQFLNSITEPVLYKVRQLLPMSGIGIDFSPMIVILIIIFLQSFLVNSIGMIAIRLQ</sequence>
<keyword evidence="1" id="KW-1133">Transmembrane helix</keyword>
<organism evidence="2">
    <name type="scientific">marine metagenome</name>
    <dbReference type="NCBI Taxonomy" id="408172"/>
    <lineage>
        <taxon>unclassified sequences</taxon>
        <taxon>metagenomes</taxon>
        <taxon>ecological metagenomes</taxon>
    </lineage>
</organism>
<dbReference type="AlphaFoldDB" id="A0A382GR57"/>
<gene>
    <name evidence="2" type="ORF">METZ01_LOCUS229991</name>
</gene>
<evidence type="ECO:0000256" key="1">
    <source>
        <dbReference type="SAM" id="Phobius"/>
    </source>
</evidence>
<evidence type="ECO:0000313" key="2">
    <source>
        <dbReference type="EMBL" id="SVB77137.1"/>
    </source>
</evidence>
<dbReference type="EMBL" id="UINC01056743">
    <property type="protein sequence ID" value="SVB77137.1"/>
    <property type="molecule type" value="Genomic_DNA"/>
</dbReference>
<accession>A0A382GR57</accession>
<name>A0A382GR57_9ZZZZ</name>
<reference evidence="2" key="1">
    <citation type="submission" date="2018-05" db="EMBL/GenBank/DDBJ databases">
        <authorList>
            <person name="Lanie J.A."/>
            <person name="Ng W.-L."/>
            <person name="Kazmierczak K.M."/>
            <person name="Andrzejewski T.M."/>
            <person name="Davidsen T.M."/>
            <person name="Wayne K.J."/>
            <person name="Tettelin H."/>
            <person name="Glass J.I."/>
            <person name="Rusch D."/>
            <person name="Podicherti R."/>
            <person name="Tsui H.-C.T."/>
            <person name="Winkler M.E."/>
        </authorList>
    </citation>
    <scope>NUCLEOTIDE SEQUENCE</scope>
</reference>
<dbReference type="PANTHER" id="PTHR33219">
    <property type="entry name" value="YLMG HOMOLOG PROTEIN 2, CHLOROPLASTIC"/>
    <property type="match status" value="1"/>
</dbReference>
<feature type="transmembrane region" description="Helical" evidence="1">
    <location>
        <begin position="71"/>
        <end position="96"/>
    </location>
</feature>
<evidence type="ECO:0008006" key="3">
    <source>
        <dbReference type="Google" id="ProtNLM"/>
    </source>
</evidence>
<keyword evidence="1" id="KW-0472">Membrane</keyword>
<keyword evidence="1" id="KW-0812">Transmembrane</keyword>
<feature type="transmembrane region" description="Helical" evidence="1">
    <location>
        <begin position="12"/>
        <end position="32"/>
    </location>
</feature>
<dbReference type="InterPro" id="IPR003425">
    <property type="entry name" value="CCB3/YggT"/>
</dbReference>
<proteinExistence type="predicted"/>
<protein>
    <recommendedName>
        <fullName evidence="3">YggT family protein</fullName>
    </recommendedName>
</protein>
<dbReference type="GO" id="GO:0016020">
    <property type="term" value="C:membrane"/>
    <property type="evidence" value="ECO:0007669"/>
    <property type="project" value="InterPro"/>
</dbReference>
<dbReference type="PANTHER" id="PTHR33219:SF14">
    <property type="entry name" value="PROTEIN COFACTOR ASSEMBLY OF COMPLEX C SUBUNIT B CCB3, CHLOROPLASTIC-RELATED"/>
    <property type="match status" value="1"/>
</dbReference>
<dbReference type="Pfam" id="PF02325">
    <property type="entry name" value="CCB3_YggT"/>
    <property type="match status" value="1"/>
</dbReference>